<dbReference type="InterPro" id="IPR023404">
    <property type="entry name" value="rSAM_horseshoe"/>
</dbReference>
<sequence>MKDIYIIPIFVPHLGCPHKCVFCNQDEITGLKSKVNEEYVERTIEDYLKTIPKNAHIEVSFYGGSFTGIPLETQKKFLSIVQKYLILGSIDAIRLSTRPDYIDEVILDNLKRYGVSIIELGVQSMDNEVLLKSHRGHSAVDVFRASELIKEYGFTLGLQIMIGLPGDNRQKLLETADKIISLRPAFVRIYPTLVLKGTYLEKMYKNGMYMPISLEDAVEISKELYIKFKKNHIDVIRIGLQTTDDININKDVVAGPFHPAFGELVKSSIYKDIVKHLFQNNDIKECTVFIYINPRSVSALVGNKKRNKIYLESEFGVKINIVQLEDVEEDSVLLEYNGHVFKKSIEDYLNESTI</sequence>
<protein>
    <submittedName>
        <fullName evidence="8">Radical SAM domain protein</fullName>
    </submittedName>
</protein>
<dbReference type="HOGENOM" id="CLU_057482_0_0_9"/>
<dbReference type="PROSITE" id="PS51918">
    <property type="entry name" value="RADICAL_SAM"/>
    <property type="match status" value="1"/>
</dbReference>
<dbReference type="RefSeq" id="WP_013788130.1">
    <property type="nucleotide sequence ID" value="NC_015555.1"/>
</dbReference>
<comment type="cofactor">
    <cofactor evidence="1">
        <name>[4Fe-4S] cluster</name>
        <dbReference type="ChEBI" id="CHEBI:49883"/>
    </cofactor>
</comment>
<organism evidence="8 9">
    <name type="scientific">Thermoanaerobacterium xylanolyticum (strain ATCC 49914 / DSM 7097 / LX-11)</name>
    <dbReference type="NCBI Taxonomy" id="858215"/>
    <lineage>
        <taxon>Bacteria</taxon>
        <taxon>Bacillati</taxon>
        <taxon>Bacillota</taxon>
        <taxon>Clostridia</taxon>
        <taxon>Thermoanaerobacterales</taxon>
        <taxon>Thermoanaerobacteraceae</taxon>
        <taxon>Thermoanaerobacterium</taxon>
    </lineage>
</organism>
<dbReference type="GO" id="GO:0005737">
    <property type="term" value="C:cytoplasm"/>
    <property type="evidence" value="ECO:0007669"/>
    <property type="project" value="TreeGrafter"/>
</dbReference>
<evidence type="ECO:0000256" key="4">
    <source>
        <dbReference type="ARBA" id="ARBA00022723"/>
    </source>
</evidence>
<dbReference type="PANTHER" id="PTHR11135">
    <property type="entry name" value="HISTONE ACETYLTRANSFERASE-RELATED"/>
    <property type="match status" value="1"/>
</dbReference>
<dbReference type="eggNOG" id="COG1243">
    <property type="taxonomic scope" value="Bacteria"/>
</dbReference>
<dbReference type="GO" id="GO:0002926">
    <property type="term" value="P:tRNA wobble base 5-methoxycarbonylmethyl-2-thiouridinylation"/>
    <property type="evidence" value="ECO:0007669"/>
    <property type="project" value="TreeGrafter"/>
</dbReference>
<dbReference type="SMART" id="SM00729">
    <property type="entry name" value="Elp3"/>
    <property type="match status" value="1"/>
</dbReference>
<keyword evidence="2" id="KW-0004">4Fe-4S</keyword>
<gene>
    <name evidence="8" type="ordered locus">Thexy_1356</name>
</gene>
<dbReference type="Pfam" id="PF04055">
    <property type="entry name" value="Radical_SAM"/>
    <property type="match status" value="1"/>
</dbReference>
<evidence type="ECO:0000313" key="9">
    <source>
        <dbReference type="Proteomes" id="UP000007239"/>
    </source>
</evidence>
<dbReference type="CDD" id="cd01335">
    <property type="entry name" value="Radical_SAM"/>
    <property type="match status" value="1"/>
</dbReference>
<dbReference type="Gene3D" id="3.80.30.20">
    <property type="entry name" value="tm_1862 like domain"/>
    <property type="match status" value="1"/>
</dbReference>
<evidence type="ECO:0000256" key="5">
    <source>
        <dbReference type="ARBA" id="ARBA00023004"/>
    </source>
</evidence>
<evidence type="ECO:0000256" key="1">
    <source>
        <dbReference type="ARBA" id="ARBA00001966"/>
    </source>
</evidence>
<dbReference type="KEGG" id="txy:Thexy_1356"/>
<dbReference type="SFLD" id="SFLDS00029">
    <property type="entry name" value="Radical_SAM"/>
    <property type="match status" value="1"/>
</dbReference>
<dbReference type="STRING" id="858215.Thexy_1356"/>
<keyword evidence="4" id="KW-0479">Metal-binding</keyword>
<dbReference type="AlphaFoldDB" id="F6BG44"/>
<dbReference type="SUPFAM" id="SSF102114">
    <property type="entry name" value="Radical SAM enzymes"/>
    <property type="match status" value="1"/>
</dbReference>
<dbReference type="GO" id="GO:0046872">
    <property type="term" value="F:metal ion binding"/>
    <property type="evidence" value="ECO:0007669"/>
    <property type="project" value="UniProtKB-KW"/>
</dbReference>
<dbReference type="GO" id="GO:0051539">
    <property type="term" value="F:4 iron, 4 sulfur cluster binding"/>
    <property type="evidence" value="ECO:0007669"/>
    <property type="project" value="UniProtKB-KW"/>
</dbReference>
<dbReference type="InterPro" id="IPR032432">
    <property type="entry name" value="Radical_SAM_C"/>
</dbReference>
<keyword evidence="9" id="KW-1185">Reference proteome</keyword>
<evidence type="ECO:0000259" key="7">
    <source>
        <dbReference type="PROSITE" id="PS51918"/>
    </source>
</evidence>
<keyword evidence="5" id="KW-0408">Iron</keyword>
<dbReference type="SFLD" id="SFLDG01086">
    <property type="entry name" value="elongater_protein-like"/>
    <property type="match status" value="1"/>
</dbReference>
<evidence type="ECO:0000256" key="3">
    <source>
        <dbReference type="ARBA" id="ARBA00022691"/>
    </source>
</evidence>
<proteinExistence type="predicted"/>
<name>F6BG44_THEXL</name>
<dbReference type="InterPro" id="IPR058240">
    <property type="entry name" value="rSAM_sf"/>
</dbReference>
<dbReference type="GO" id="GO:0003824">
    <property type="term" value="F:catalytic activity"/>
    <property type="evidence" value="ECO:0007669"/>
    <property type="project" value="InterPro"/>
</dbReference>
<accession>F6BG44</accession>
<evidence type="ECO:0000313" key="8">
    <source>
        <dbReference type="EMBL" id="AEF17389.1"/>
    </source>
</evidence>
<feature type="domain" description="Radical SAM core" evidence="7">
    <location>
        <begin position="1"/>
        <end position="237"/>
    </location>
</feature>
<dbReference type="PANTHER" id="PTHR11135:SF0">
    <property type="entry name" value="ELONGATOR COMPLEX PROTEIN 3"/>
    <property type="match status" value="1"/>
</dbReference>
<dbReference type="Proteomes" id="UP000007239">
    <property type="component" value="Chromosome"/>
</dbReference>
<dbReference type="EMBL" id="CP002739">
    <property type="protein sequence ID" value="AEF17389.1"/>
    <property type="molecule type" value="Genomic_DNA"/>
</dbReference>
<evidence type="ECO:0000256" key="2">
    <source>
        <dbReference type="ARBA" id="ARBA00022485"/>
    </source>
</evidence>
<evidence type="ECO:0000256" key="6">
    <source>
        <dbReference type="ARBA" id="ARBA00023014"/>
    </source>
</evidence>
<keyword evidence="3" id="KW-0949">S-adenosyl-L-methionine</keyword>
<dbReference type="InterPro" id="IPR006638">
    <property type="entry name" value="Elp3/MiaA/NifB-like_rSAM"/>
</dbReference>
<dbReference type="FunFam" id="3.80.30.20:FF:000016">
    <property type="entry name" value="Oxygen-independent coproporphyrinogen III oxidase"/>
    <property type="match status" value="1"/>
</dbReference>
<dbReference type="Pfam" id="PF16199">
    <property type="entry name" value="Radical_SAM_C"/>
    <property type="match status" value="1"/>
</dbReference>
<reference evidence="8" key="1">
    <citation type="submission" date="2011-05" db="EMBL/GenBank/DDBJ databases">
        <title>Complete sequence of Thermoanaerobacterium xylanolyticum LX-11.</title>
        <authorList>
            <consortium name="US DOE Joint Genome Institute"/>
            <person name="Lucas S."/>
            <person name="Han J."/>
            <person name="Lapidus A."/>
            <person name="Cheng J.-F."/>
            <person name="Goodwin L."/>
            <person name="Pitluck S."/>
            <person name="Peters L."/>
            <person name="Mikhailova N."/>
            <person name="Lu M."/>
            <person name="Han C."/>
            <person name="Tapia R."/>
            <person name="Land M."/>
            <person name="Hauser L."/>
            <person name="Kyrpides N."/>
            <person name="Ivanova N."/>
            <person name="Pagani I."/>
            <person name="Hemme C."/>
            <person name="Woyke T."/>
        </authorList>
    </citation>
    <scope>NUCLEOTIDE SEQUENCE</scope>
    <source>
        <strain evidence="8">LX-11</strain>
    </source>
</reference>
<keyword evidence="6" id="KW-0411">Iron-sulfur</keyword>
<dbReference type="SFLD" id="SFLDG01082">
    <property type="entry name" value="B12-binding_domain_containing"/>
    <property type="match status" value="1"/>
</dbReference>
<dbReference type="InterPro" id="IPR007197">
    <property type="entry name" value="rSAM"/>
</dbReference>
<dbReference type="InterPro" id="IPR039661">
    <property type="entry name" value="ELP3"/>
</dbReference>